<name>A0A8S1QRM9_9CILI</name>
<comment type="caution">
    <text evidence="1">The sequence shown here is derived from an EMBL/GenBank/DDBJ whole genome shotgun (WGS) entry which is preliminary data.</text>
</comment>
<gene>
    <name evidence="1" type="ORF">PSON_ATCC_30995.1.T1130091</name>
</gene>
<dbReference type="OrthoDB" id="302488at2759"/>
<dbReference type="Proteomes" id="UP000692954">
    <property type="component" value="Unassembled WGS sequence"/>
</dbReference>
<accession>A0A8S1QRM9</accession>
<proteinExistence type="predicted"/>
<protein>
    <submittedName>
        <fullName evidence="1">Uncharacterized protein</fullName>
    </submittedName>
</protein>
<evidence type="ECO:0000313" key="1">
    <source>
        <dbReference type="EMBL" id="CAD8117237.1"/>
    </source>
</evidence>
<dbReference type="EMBL" id="CAJJDN010000113">
    <property type="protein sequence ID" value="CAD8117237.1"/>
    <property type="molecule type" value="Genomic_DNA"/>
</dbReference>
<sequence length="239" mass="27948">MNQLSLKIVKQLESVSLVNSPVNSTSRFSDVINHGFPKEKRRKSRSQLKPFLLHQKTIKETLRRKSCHCNECGQLGTFQYKCMNIKGPKPYRRSILTRRASNQQVQSAQPQLVQRIRQQLKKIKTYDESKLSALTESNNTHLTFRGIEDSMTKLHSYFHKQQSQQIKVYQLSQFTPNCSPKHLKSQKSLPLIQSYMNYRKLDSQLLKPLKLNQKPQQKQQLLTLHRTKQHQNLQTVGPI</sequence>
<organism evidence="1 2">
    <name type="scientific">Paramecium sonneborni</name>
    <dbReference type="NCBI Taxonomy" id="65129"/>
    <lineage>
        <taxon>Eukaryota</taxon>
        <taxon>Sar</taxon>
        <taxon>Alveolata</taxon>
        <taxon>Ciliophora</taxon>
        <taxon>Intramacronucleata</taxon>
        <taxon>Oligohymenophorea</taxon>
        <taxon>Peniculida</taxon>
        <taxon>Parameciidae</taxon>
        <taxon>Paramecium</taxon>
    </lineage>
</organism>
<reference evidence="1" key="1">
    <citation type="submission" date="2021-01" db="EMBL/GenBank/DDBJ databases">
        <authorList>
            <consortium name="Genoscope - CEA"/>
            <person name="William W."/>
        </authorList>
    </citation>
    <scope>NUCLEOTIDE SEQUENCE</scope>
</reference>
<evidence type="ECO:0000313" key="2">
    <source>
        <dbReference type="Proteomes" id="UP000692954"/>
    </source>
</evidence>
<keyword evidence="2" id="KW-1185">Reference proteome</keyword>
<dbReference type="AlphaFoldDB" id="A0A8S1QRM9"/>